<feature type="transmembrane region" description="Helical" evidence="6">
    <location>
        <begin position="45"/>
        <end position="63"/>
    </location>
</feature>
<keyword evidence="9" id="KW-1185">Reference proteome</keyword>
<dbReference type="STRING" id="83683.B1745_00560"/>
<dbReference type="InterPro" id="IPR004680">
    <property type="entry name" value="Cit_transptr-like_dom"/>
</dbReference>
<feature type="transmembrane region" description="Helical" evidence="6">
    <location>
        <begin position="353"/>
        <end position="372"/>
    </location>
</feature>
<dbReference type="GO" id="GO:0016020">
    <property type="term" value="C:membrane"/>
    <property type="evidence" value="ECO:0007669"/>
    <property type="project" value="UniProtKB-SubCell"/>
</dbReference>
<feature type="transmembrane region" description="Helical" evidence="6">
    <location>
        <begin position="121"/>
        <end position="140"/>
    </location>
</feature>
<evidence type="ECO:0000256" key="4">
    <source>
        <dbReference type="ARBA" id="ARBA00022989"/>
    </source>
</evidence>
<feature type="transmembrane region" description="Helical" evidence="6">
    <location>
        <begin position="83"/>
        <end position="109"/>
    </location>
</feature>
<keyword evidence="3 6" id="KW-0812">Transmembrane</keyword>
<feature type="domain" description="Citrate transporter-like" evidence="7">
    <location>
        <begin position="25"/>
        <end position="302"/>
    </location>
</feature>
<evidence type="ECO:0000256" key="2">
    <source>
        <dbReference type="ARBA" id="ARBA00022448"/>
    </source>
</evidence>
<evidence type="ECO:0000256" key="3">
    <source>
        <dbReference type="ARBA" id="ARBA00022692"/>
    </source>
</evidence>
<evidence type="ECO:0000313" key="9">
    <source>
        <dbReference type="Proteomes" id="UP000004069"/>
    </source>
</evidence>
<organism evidence="8 9">
    <name type="scientific">Lactobacillus amylolyticus DSM 11664</name>
    <dbReference type="NCBI Taxonomy" id="585524"/>
    <lineage>
        <taxon>Bacteria</taxon>
        <taxon>Bacillati</taxon>
        <taxon>Bacillota</taxon>
        <taxon>Bacilli</taxon>
        <taxon>Lactobacillales</taxon>
        <taxon>Lactobacillaceae</taxon>
        <taxon>Lactobacillus</taxon>
    </lineage>
</organism>
<feature type="transmembrane region" description="Helical" evidence="6">
    <location>
        <begin position="310"/>
        <end position="333"/>
    </location>
</feature>
<dbReference type="Pfam" id="PF03600">
    <property type="entry name" value="CitMHS"/>
    <property type="match status" value="1"/>
</dbReference>
<evidence type="ECO:0000259" key="7">
    <source>
        <dbReference type="Pfam" id="PF03600"/>
    </source>
</evidence>
<evidence type="ECO:0000256" key="6">
    <source>
        <dbReference type="SAM" id="Phobius"/>
    </source>
</evidence>
<feature type="transmembrane region" description="Helical" evidence="6">
    <location>
        <begin position="17"/>
        <end position="33"/>
    </location>
</feature>
<feature type="transmembrane region" description="Helical" evidence="6">
    <location>
        <begin position="239"/>
        <end position="258"/>
    </location>
</feature>
<dbReference type="Proteomes" id="UP000004069">
    <property type="component" value="Unassembled WGS sequence"/>
</dbReference>
<dbReference type="EMBL" id="ADNY01000062">
    <property type="protein sequence ID" value="EFG54897.1"/>
    <property type="molecule type" value="Genomic_DNA"/>
</dbReference>
<dbReference type="PANTHER" id="PTHR43568">
    <property type="entry name" value="P PROTEIN"/>
    <property type="match status" value="1"/>
</dbReference>
<evidence type="ECO:0000256" key="1">
    <source>
        <dbReference type="ARBA" id="ARBA00004141"/>
    </source>
</evidence>
<evidence type="ECO:0000256" key="5">
    <source>
        <dbReference type="ARBA" id="ARBA00023136"/>
    </source>
</evidence>
<dbReference type="PANTHER" id="PTHR43568:SF1">
    <property type="entry name" value="P PROTEIN"/>
    <property type="match status" value="1"/>
</dbReference>
<reference evidence="8 9" key="1">
    <citation type="submission" date="2010-04" db="EMBL/GenBank/DDBJ databases">
        <authorList>
            <person name="Muzny D."/>
            <person name="Qin X."/>
            <person name="Deng J."/>
            <person name="Jiang H."/>
            <person name="Liu Y."/>
            <person name="Qu J."/>
            <person name="Song X.-Z."/>
            <person name="Zhang L."/>
            <person name="Thornton R."/>
            <person name="Coyle M."/>
            <person name="Francisco L."/>
            <person name="Jackson L."/>
            <person name="Javaid M."/>
            <person name="Korchina V."/>
            <person name="Kovar C."/>
            <person name="Mata R."/>
            <person name="Mathew T."/>
            <person name="Ngo R."/>
            <person name="Nguyen L."/>
            <person name="Nguyen N."/>
            <person name="Okwuonu G."/>
            <person name="Ongeri F."/>
            <person name="Pham C."/>
            <person name="Simmons D."/>
            <person name="Wilczek-Boney K."/>
            <person name="Hale W."/>
            <person name="Jakkamsetti A."/>
            <person name="Pham P."/>
            <person name="Ruth R."/>
            <person name="San Lucas F."/>
            <person name="Warren J."/>
            <person name="Zhang J."/>
            <person name="Zhao Z."/>
            <person name="Zhou C."/>
            <person name="Zhu D."/>
            <person name="Lee S."/>
            <person name="Bess C."/>
            <person name="Blankenburg K."/>
            <person name="Forbes L."/>
            <person name="Fu Q."/>
            <person name="Gubbala S."/>
            <person name="Hirani K."/>
            <person name="Jayaseelan J.C."/>
            <person name="Lara F."/>
            <person name="Munidasa M."/>
            <person name="Palculict T."/>
            <person name="Patil S."/>
            <person name="Pu L.-L."/>
            <person name="Saada N."/>
            <person name="Tang L."/>
            <person name="Weissenberger G."/>
            <person name="Zhu Y."/>
            <person name="Hemphill L."/>
            <person name="Shang Y."/>
            <person name="Youmans B."/>
            <person name="Ayvaz T."/>
            <person name="Ross M."/>
            <person name="Santibanez J."/>
            <person name="Aqrawi P."/>
            <person name="Gross S."/>
            <person name="Joshi V."/>
            <person name="Fowler G."/>
            <person name="Nazareth L."/>
            <person name="Reid J."/>
            <person name="Worley K."/>
            <person name="Petrosino J."/>
            <person name="Highlander S."/>
            <person name="Gibbs R."/>
        </authorList>
    </citation>
    <scope>NUCLEOTIDE SEQUENCE [LARGE SCALE GENOMIC DNA]</scope>
    <source>
        <strain evidence="8 9">DSM 11664</strain>
    </source>
</reference>
<dbReference type="InterPro" id="IPR051475">
    <property type="entry name" value="Diverse_Ion_Transporter"/>
</dbReference>
<comment type="caution">
    <text evidence="8">The sequence shown here is derived from an EMBL/GenBank/DDBJ whole genome shotgun (WGS) entry which is preliminary data.</text>
</comment>
<feature type="transmembrane region" description="Helical" evidence="6">
    <location>
        <begin position="202"/>
        <end position="233"/>
    </location>
</feature>
<feature type="transmembrane region" description="Helical" evidence="6">
    <location>
        <begin position="160"/>
        <end position="181"/>
    </location>
</feature>
<name>D4YVA2_9LACO</name>
<dbReference type="AlphaFoldDB" id="D4YVA2"/>
<dbReference type="GO" id="GO:0055085">
    <property type="term" value="P:transmembrane transport"/>
    <property type="evidence" value="ECO:0007669"/>
    <property type="project" value="InterPro"/>
</dbReference>
<dbReference type="eggNOG" id="COG1055">
    <property type="taxonomic scope" value="Bacteria"/>
</dbReference>
<comment type="subcellular location">
    <subcellularLocation>
        <location evidence="1">Membrane</location>
        <topology evidence="1">Multi-pass membrane protein</topology>
    </subcellularLocation>
</comment>
<gene>
    <name evidence="8" type="ORF">HMPREF0493_1463</name>
</gene>
<accession>D4YVA2</accession>
<proteinExistence type="predicted"/>
<keyword evidence="2" id="KW-0813">Transport</keyword>
<keyword evidence="4 6" id="KW-1133">Transmembrane helix</keyword>
<keyword evidence="5 6" id="KW-0472">Membrane</keyword>
<sequence length="374" mass="41945">MRGGPFMTVLKNIAKDRILQITVFVTVVSLFFARPRLEDINTHTLFSVAAMLTLIQIYAYLHVLDVLAYKLTSIADNTRKLNILFTLLSVIAGMFLGNDITALTLIPLYLNITKKYKLPQILPVTLIGMGANIGAAFTPWGNPHNIFLVSRYNVSALQFFSWSVPYLLISLVILGIVFFFIPKEKIPVQKTESIEINWRLTLITTSVFIFFFFGVFRIVPIIIPMIASIILALMINPRIMLKIDYALLLTFTGFFIFISDIQQVPASVNVIHMMVYSETSTYLTSIISSQVMSNVPSTILVGKFTTYAQALFLGSNIGGFGSAIGSMANMLVIKTFNQHATVSKSKFFNQWSIMQFIGLIILTIVGYLLLIFRI</sequence>
<evidence type="ECO:0000313" key="8">
    <source>
        <dbReference type="EMBL" id="EFG54897.1"/>
    </source>
</evidence>
<protein>
    <submittedName>
        <fullName evidence="8">Citrate transporter</fullName>
    </submittedName>
</protein>